<keyword evidence="14" id="KW-1185">Reference proteome</keyword>
<dbReference type="InterPro" id="IPR020583">
    <property type="entry name" value="Inositol_monoP_metal-BS"/>
</dbReference>
<dbReference type="FunFam" id="3.40.190.80:FF:000003">
    <property type="entry name" value="PAP-specific phosphatase HAL2-like"/>
    <property type="match status" value="1"/>
</dbReference>
<keyword evidence="12" id="KW-0812">Transmembrane</keyword>
<dbReference type="EMBL" id="JAVHNQ010000002">
    <property type="protein sequence ID" value="KAK6354887.1"/>
    <property type="molecule type" value="Genomic_DNA"/>
</dbReference>
<comment type="catalytic activity">
    <reaction evidence="7">
        <text>adenosine 2',5'-bisphosphate + H2O = AMP + phosphate</text>
        <dbReference type="Rhea" id="RHEA:77643"/>
        <dbReference type="ChEBI" id="CHEBI:15377"/>
        <dbReference type="ChEBI" id="CHEBI:43474"/>
        <dbReference type="ChEBI" id="CHEBI:194156"/>
        <dbReference type="ChEBI" id="CHEBI:456215"/>
        <dbReference type="EC" id="3.1.3.7"/>
    </reaction>
    <physiologicalReaction direction="left-to-right" evidence="7">
        <dbReference type="Rhea" id="RHEA:77644"/>
    </physiologicalReaction>
</comment>
<protein>
    <recommendedName>
        <fullName evidence="3">3'(2'),5'-bisphosphate nucleotidase</fullName>
        <ecNumber evidence="3">3.1.3.7</ecNumber>
    </recommendedName>
</protein>
<dbReference type="Proteomes" id="UP001375240">
    <property type="component" value="Unassembled WGS sequence"/>
</dbReference>
<feature type="binding site" evidence="10">
    <location>
        <position position="166"/>
    </location>
    <ligand>
        <name>Mg(2+)</name>
        <dbReference type="ChEBI" id="CHEBI:18420"/>
        <label>1</label>
        <note>catalytic</note>
    </ligand>
</feature>
<dbReference type="Gene3D" id="3.30.540.10">
    <property type="entry name" value="Fructose-1,6-Bisphosphatase, subunit A, domain 1"/>
    <property type="match status" value="1"/>
</dbReference>
<dbReference type="Gene3D" id="3.40.190.80">
    <property type="match status" value="1"/>
</dbReference>
<evidence type="ECO:0000256" key="3">
    <source>
        <dbReference type="ARBA" id="ARBA00012633"/>
    </source>
</evidence>
<dbReference type="InterPro" id="IPR000760">
    <property type="entry name" value="Inositol_monophosphatase-like"/>
</dbReference>
<feature type="binding site" evidence="10">
    <location>
        <position position="378"/>
    </location>
    <ligand>
        <name>Mg(2+)</name>
        <dbReference type="ChEBI" id="CHEBI:18420"/>
        <label>1</label>
        <note>catalytic</note>
    </ligand>
</feature>
<dbReference type="AlphaFoldDB" id="A0AAV9V7K6"/>
<dbReference type="InterPro" id="IPR006239">
    <property type="entry name" value="DPNP"/>
</dbReference>
<feature type="binding site" evidence="10">
    <location>
        <position position="233"/>
    </location>
    <ligand>
        <name>Mg(2+)</name>
        <dbReference type="ChEBI" id="CHEBI:18420"/>
        <label>1</label>
        <note>catalytic</note>
    </ligand>
</feature>
<comment type="catalytic activity">
    <reaction evidence="9">
        <text>3'-phosphoadenylyl sulfate + H2O = adenosine 5'-phosphosulfate + phosphate</text>
        <dbReference type="Rhea" id="RHEA:77639"/>
        <dbReference type="ChEBI" id="CHEBI:15377"/>
        <dbReference type="ChEBI" id="CHEBI:43474"/>
        <dbReference type="ChEBI" id="CHEBI:58243"/>
        <dbReference type="ChEBI" id="CHEBI:58339"/>
        <dbReference type="EC" id="3.1.3.7"/>
    </reaction>
    <physiologicalReaction direction="left-to-right" evidence="9">
        <dbReference type="Rhea" id="RHEA:77640"/>
    </physiologicalReaction>
</comment>
<dbReference type="Pfam" id="PF00459">
    <property type="entry name" value="Inositol_P"/>
    <property type="match status" value="1"/>
</dbReference>
<keyword evidence="4 10" id="KW-0479">Metal-binding</keyword>
<keyword evidence="12" id="KW-1133">Transmembrane helix</keyword>
<dbReference type="PANTHER" id="PTHR43200:SF6">
    <property type="entry name" value="3'(2'),5'-BISPHOSPHATE NUCLEOTIDASE"/>
    <property type="match status" value="1"/>
</dbReference>
<keyword evidence="5" id="KW-0378">Hydrolase</keyword>
<dbReference type="NCBIfam" id="TIGR01330">
    <property type="entry name" value="bisphos_HAL2"/>
    <property type="match status" value="1"/>
</dbReference>
<evidence type="ECO:0000313" key="13">
    <source>
        <dbReference type="EMBL" id="KAK6354887.1"/>
    </source>
</evidence>
<dbReference type="GO" id="GO:0000103">
    <property type="term" value="P:sulfate assimilation"/>
    <property type="evidence" value="ECO:0007669"/>
    <property type="project" value="TreeGrafter"/>
</dbReference>
<dbReference type="EC" id="3.1.3.7" evidence="3"/>
<dbReference type="CDD" id="cd01517">
    <property type="entry name" value="PAP_phosphatase"/>
    <property type="match status" value="1"/>
</dbReference>
<evidence type="ECO:0000256" key="6">
    <source>
        <dbReference type="ARBA" id="ARBA00022842"/>
    </source>
</evidence>
<reference evidence="13 14" key="1">
    <citation type="submission" date="2019-10" db="EMBL/GenBank/DDBJ databases">
        <authorList>
            <person name="Palmer J.M."/>
        </authorList>
    </citation>
    <scope>NUCLEOTIDE SEQUENCE [LARGE SCALE GENOMIC DNA]</scope>
    <source>
        <strain evidence="13 14">TWF696</strain>
    </source>
</reference>
<organism evidence="13 14">
    <name type="scientific">Orbilia brochopaga</name>
    <dbReference type="NCBI Taxonomy" id="3140254"/>
    <lineage>
        <taxon>Eukaryota</taxon>
        <taxon>Fungi</taxon>
        <taxon>Dikarya</taxon>
        <taxon>Ascomycota</taxon>
        <taxon>Pezizomycotina</taxon>
        <taxon>Orbiliomycetes</taxon>
        <taxon>Orbiliales</taxon>
        <taxon>Orbiliaceae</taxon>
        <taxon>Orbilia</taxon>
    </lineage>
</organism>
<evidence type="ECO:0000256" key="4">
    <source>
        <dbReference type="ARBA" id="ARBA00022723"/>
    </source>
</evidence>
<dbReference type="PROSITE" id="PS00630">
    <property type="entry name" value="IMP_2"/>
    <property type="match status" value="1"/>
</dbReference>
<comment type="catalytic activity">
    <reaction evidence="8">
        <text>adenosine 3',5'-bisphosphate + H2O = AMP + phosphate</text>
        <dbReference type="Rhea" id="RHEA:10040"/>
        <dbReference type="ChEBI" id="CHEBI:15377"/>
        <dbReference type="ChEBI" id="CHEBI:43474"/>
        <dbReference type="ChEBI" id="CHEBI:58343"/>
        <dbReference type="ChEBI" id="CHEBI:456215"/>
        <dbReference type="EC" id="3.1.3.7"/>
    </reaction>
    <physiologicalReaction direction="left-to-right" evidence="8">
        <dbReference type="Rhea" id="RHEA:10041"/>
    </physiologicalReaction>
</comment>
<evidence type="ECO:0000313" key="14">
    <source>
        <dbReference type="Proteomes" id="UP001375240"/>
    </source>
</evidence>
<comment type="cofactor">
    <cofactor evidence="1 10">
        <name>Mg(2+)</name>
        <dbReference type="ChEBI" id="CHEBI:18420"/>
    </cofactor>
</comment>
<evidence type="ECO:0000256" key="10">
    <source>
        <dbReference type="PIRSR" id="PIRSR600760-2"/>
    </source>
</evidence>
<keyword evidence="6 10" id="KW-0460">Magnesium</keyword>
<proteinExistence type="inferred from homology"/>
<accession>A0AAV9V7K6</accession>
<dbReference type="GO" id="GO:0046854">
    <property type="term" value="P:phosphatidylinositol phosphate biosynthetic process"/>
    <property type="evidence" value="ECO:0007669"/>
    <property type="project" value="InterPro"/>
</dbReference>
<evidence type="ECO:0000256" key="1">
    <source>
        <dbReference type="ARBA" id="ARBA00001946"/>
    </source>
</evidence>
<evidence type="ECO:0000256" key="12">
    <source>
        <dbReference type="SAM" id="Phobius"/>
    </source>
</evidence>
<evidence type="ECO:0000256" key="8">
    <source>
        <dbReference type="ARBA" id="ARBA00044479"/>
    </source>
</evidence>
<feature type="transmembrane region" description="Helical" evidence="12">
    <location>
        <begin position="28"/>
        <end position="48"/>
    </location>
</feature>
<sequence>MKPSGSIRAAGTRTPRPPEESSISINTILFWAAVCLGILFTIAPLLPLRFVDVFLLSTPLFRRVSTSVCSSGLGAGLRVAERFCSASHLQVRTMASSGAPYAWERRIAELAVQRAAVLTKAVYTARVKGTVTKSDKSPVTIADFGAQALVFGALERNFPADNIIGEEDSGDLRTNSDLTSLVWDVVSTALAETQGLEGDLGTVSGQSQMLEFIDKGACANSATGRVWALDPVDGTKGFLRGGQYAIALALLVDGVVQVGVLGCPNLPGLDGGEEGVILSAVRGQGTTVKPLSADLDKTEPRKTTINAISSASEASFCEGVESGHSAHDVQARIATTLGITKPSVQLDSQAKYASIALGRGELYLRLPVSMTYEEKIWDHAAGNIIVEEAGGVVADMYGRPIDFTVGRTLKENKGMIAMPKQVSEEVMKVVREIAVEHYGPPPKSSL</sequence>
<feature type="region of interest" description="Disordered" evidence="11">
    <location>
        <begin position="1"/>
        <end position="20"/>
    </location>
</feature>
<dbReference type="PRINTS" id="PR00377">
    <property type="entry name" value="IMPHPHTASES"/>
</dbReference>
<evidence type="ECO:0000256" key="11">
    <source>
        <dbReference type="SAM" id="MobiDB-lite"/>
    </source>
</evidence>
<dbReference type="PROSITE" id="PS00629">
    <property type="entry name" value="IMP_1"/>
    <property type="match status" value="1"/>
</dbReference>
<evidence type="ECO:0000256" key="7">
    <source>
        <dbReference type="ARBA" id="ARBA00044466"/>
    </source>
</evidence>
<dbReference type="GO" id="GO:0008441">
    <property type="term" value="F:3'(2'),5'-bisphosphate nucleotidase activity"/>
    <property type="evidence" value="ECO:0007669"/>
    <property type="project" value="UniProtKB-EC"/>
</dbReference>
<evidence type="ECO:0000256" key="5">
    <source>
        <dbReference type="ARBA" id="ARBA00022801"/>
    </source>
</evidence>
<dbReference type="SUPFAM" id="SSF56655">
    <property type="entry name" value="Carbohydrate phosphatase"/>
    <property type="match status" value="1"/>
</dbReference>
<dbReference type="InterPro" id="IPR020550">
    <property type="entry name" value="Inositol_monophosphatase_CS"/>
</dbReference>
<feature type="binding site" evidence="10">
    <location>
        <position position="230"/>
    </location>
    <ligand>
        <name>Mg(2+)</name>
        <dbReference type="ChEBI" id="CHEBI:18420"/>
        <label>1</label>
        <note>catalytic</note>
    </ligand>
</feature>
<gene>
    <name evidence="13" type="ORF">TWF696_004018</name>
</gene>
<comment type="caution">
    <text evidence="13">The sequence shown here is derived from an EMBL/GenBank/DDBJ whole genome shotgun (WGS) entry which is preliminary data.</text>
</comment>
<dbReference type="PANTHER" id="PTHR43200">
    <property type="entry name" value="PHOSPHATASE"/>
    <property type="match status" value="1"/>
</dbReference>
<evidence type="ECO:0000256" key="2">
    <source>
        <dbReference type="ARBA" id="ARBA00009759"/>
    </source>
</evidence>
<evidence type="ECO:0000256" key="9">
    <source>
        <dbReference type="ARBA" id="ARBA00044484"/>
    </source>
</evidence>
<comment type="similarity">
    <text evidence="2">Belongs to the inositol monophosphatase superfamily.</text>
</comment>
<name>A0AAV9V7K6_9PEZI</name>
<dbReference type="InterPro" id="IPR051090">
    <property type="entry name" value="Inositol_monoP_superfamily"/>
</dbReference>
<dbReference type="GO" id="GO:0046872">
    <property type="term" value="F:metal ion binding"/>
    <property type="evidence" value="ECO:0007669"/>
    <property type="project" value="UniProtKB-KW"/>
</dbReference>
<keyword evidence="12" id="KW-0472">Membrane</keyword>